<evidence type="ECO:0000313" key="5">
    <source>
        <dbReference type="Proteomes" id="UP000504882"/>
    </source>
</evidence>
<dbReference type="Proteomes" id="UP000504882">
    <property type="component" value="Unassembled WGS sequence"/>
</dbReference>
<protein>
    <submittedName>
        <fullName evidence="4">DUF2510 domain-containing protein</fullName>
    </submittedName>
</protein>
<keyword evidence="2" id="KW-1133">Transmembrane helix</keyword>
<reference evidence="4 5" key="1">
    <citation type="submission" date="2019-03" db="EMBL/GenBank/DDBJ databases">
        <title>Genomic features of bacteria from cold environments.</title>
        <authorList>
            <person name="Shen L."/>
        </authorList>
    </citation>
    <scope>NUCLEOTIDE SEQUENCE [LARGE SCALE GENOMIC DNA]</scope>
    <source>
        <strain evidence="5">T3246-1</strain>
    </source>
</reference>
<evidence type="ECO:0000259" key="3">
    <source>
        <dbReference type="Pfam" id="PF10708"/>
    </source>
</evidence>
<evidence type="ECO:0000256" key="1">
    <source>
        <dbReference type="SAM" id="MobiDB-lite"/>
    </source>
</evidence>
<dbReference type="InterPro" id="IPR018929">
    <property type="entry name" value="DUF2510"/>
</dbReference>
<dbReference type="Pfam" id="PF10708">
    <property type="entry name" value="DUF2510"/>
    <property type="match status" value="1"/>
</dbReference>
<keyword evidence="2" id="KW-0472">Membrane</keyword>
<feature type="region of interest" description="Disordered" evidence="1">
    <location>
        <begin position="179"/>
        <end position="226"/>
    </location>
</feature>
<dbReference type="Gene3D" id="2.60.120.380">
    <property type="match status" value="1"/>
</dbReference>
<evidence type="ECO:0000313" key="4">
    <source>
        <dbReference type="EMBL" id="TDE92713.1"/>
    </source>
</evidence>
<evidence type="ECO:0000256" key="2">
    <source>
        <dbReference type="SAM" id="Phobius"/>
    </source>
</evidence>
<dbReference type="EMBL" id="SMNA01000006">
    <property type="protein sequence ID" value="TDE92713.1"/>
    <property type="molecule type" value="Genomic_DNA"/>
</dbReference>
<gene>
    <name evidence="4" type="ORF">EXU48_14410</name>
</gene>
<organism evidence="4 5">
    <name type="scientific">Occultella glacieicola</name>
    <dbReference type="NCBI Taxonomy" id="2518684"/>
    <lineage>
        <taxon>Bacteria</taxon>
        <taxon>Bacillati</taxon>
        <taxon>Actinomycetota</taxon>
        <taxon>Actinomycetes</taxon>
        <taxon>Micrococcales</taxon>
        <taxon>Ruaniaceae</taxon>
        <taxon>Occultella</taxon>
    </lineage>
</organism>
<proteinExistence type="predicted"/>
<feature type="compositionally biased region" description="Low complexity" evidence="1">
    <location>
        <begin position="180"/>
        <end position="201"/>
    </location>
</feature>
<sequence length="433" mass="43472">MIAEIPIRPAAPRRRPRRPERPPVTTPAGWFPDPSGADQLRYWNGATWSDQVAPNGPQPSGYGQPSSAPGYGQSGVTEPYGHNAGGPSGQGAGGALSGYAAAPAAYASDTTSAYGSASAFGGAASGAQPGGPGYYGPAGAPPRSGNQTPVIIAVAAVAVLVIAVAAFFGVRALTGGGDPGPTAGPTAAPPVTSGPTAAPTPTTTPSPTSPPTQGAPDSVGLGATSSGVLPADGTWDGVVSVTDPGVYAFIGHAPDGFDLTLTLLDASGREIAFNDDAPGDADLLVSNNRDALLGRYLEPGDYTVRVAEYYGAETGFDLTADFLDVVTEVPTDGTYTIDVPADNLWLGYVPVAAQGMVTIDVRSTTDADPVLTVVHPDGAEEGADDRGVDTAAEFGGGQYDPYLTFAVEPGVYLVMVSDWSGAASSASISITVD</sequence>
<feature type="region of interest" description="Disordered" evidence="1">
    <location>
        <begin position="1"/>
        <end position="88"/>
    </location>
</feature>
<keyword evidence="5" id="KW-1185">Reference proteome</keyword>
<feature type="domain" description="DUF2510" evidence="3">
    <location>
        <begin position="28"/>
        <end position="60"/>
    </location>
</feature>
<feature type="transmembrane region" description="Helical" evidence="2">
    <location>
        <begin position="150"/>
        <end position="170"/>
    </location>
</feature>
<comment type="caution">
    <text evidence="4">The sequence shown here is derived from an EMBL/GenBank/DDBJ whole genome shotgun (WGS) entry which is preliminary data.</text>
</comment>
<feature type="compositionally biased region" description="Low complexity" evidence="1">
    <location>
        <begin position="1"/>
        <end position="10"/>
    </location>
</feature>
<keyword evidence="2" id="KW-0812">Transmembrane</keyword>
<dbReference type="NCBIfam" id="NF038127">
    <property type="entry name" value="FDP_fam"/>
    <property type="match status" value="1"/>
</dbReference>
<accession>A0ABY2E276</accession>
<name>A0ABY2E276_9MICO</name>